<dbReference type="InterPro" id="IPR036291">
    <property type="entry name" value="NAD(P)-bd_dom_sf"/>
</dbReference>
<evidence type="ECO:0000259" key="3">
    <source>
        <dbReference type="Pfam" id="PF00056"/>
    </source>
</evidence>
<feature type="domain" description="Lactate/malate dehydrogenase C-terminal" evidence="4">
    <location>
        <begin position="153"/>
        <end position="204"/>
    </location>
</feature>
<name>X0T3M2_9ZZZZ</name>
<dbReference type="InterPro" id="IPR015955">
    <property type="entry name" value="Lactate_DH/Glyco_Ohase_4_C"/>
</dbReference>
<dbReference type="NCBIfam" id="NF004863">
    <property type="entry name" value="PRK06223.1"/>
    <property type="match status" value="1"/>
</dbReference>
<dbReference type="EMBL" id="BARS01019181">
    <property type="protein sequence ID" value="GAF88073.1"/>
    <property type="molecule type" value="Genomic_DNA"/>
</dbReference>
<organism evidence="5">
    <name type="scientific">marine sediment metagenome</name>
    <dbReference type="NCBI Taxonomy" id="412755"/>
    <lineage>
        <taxon>unclassified sequences</taxon>
        <taxon>metagenomes</taxon>
        <taxon>ecological metagenomes</taxon>
    </lineage>
</organism>
<protein>
    <recommendedName>
        <fullName evidence="6">Lactate/malate dehydrogenase N-terminal domain-containing protein</fullName>
    </recommendedName>
</protein>
<proteinExistence type="predicted"/>
<dbReference type="Gene3D" id="3.40.50.720">
    <property type="entry name" value="NAD(P)-binding Rossmann-like Domain"/>
    <property type="match status" value="1"/>
</dbReference>
<dbReference type="InterPro" id="IPR011275">
    <property type="entry name" value="Malate_DH_type3"/>
</dbReference>
<dbReference type="PRINTS" id="PR00086">
    <property type="entry name" value="LLDHDRGNASE"/>
</dbReference>
<evidence type="ECO:0000313" key="5">
    <source>
        <dbReference type="EMBL" id="GAF88073.1"/>
    </source>
</evidence>
<evidence type="ECO:0008006" key="6">
    <source>
        <dbReference type="Google" id="ProtNLM"/>
    </source>
</evidence>
<dbReference type="SUPFAM" id="SSF51735">
    <property type="entry name" value="NAD(P)-binding Rossmann-fold domains"/>
    <property type="match status" value="1"/>
</dbReference>
<evidence type="ECO:0000259" key="4">
    <source>
        <dbReference type="Pfam" id="PF02866"/>
    </source>
</evidence>
<dbReference type="AlphaFoldDB" id="X0T3M2"/>
<dbReference type="InterPro" id="IPR001557">
    <property type="entry name" value="L-lactate/malate_DH"/>
</dbReference>
<feature type="domain" description="Lactate/malate dehydrogenase N-terminal" evidence="3">
    <location>
        <begin position="9"/>
        <end position="148"/>
    </location>
</feature>
<keyword evidence="2" id="KW-0520">NAD</keyword>
<dbReference type="GO" id="GO:0004459">
    <property type="term" value="F:L-lactate dehydrogenase (NAD+) activity"/>
    <property type="evidence" value="ECO:0007669"/>
    <property type="project" value="TreeGrafter"/>
</dbReference>
<sequence length="211" mass="21770">MTPNQETSMKVAVIGAGNVGATVARNIAEADVADVVMVDIVEGVPQGKALDLSESGAVQDFAVKVTGTNDYADIAGASVVVVTAGFPRKPGMSRDDLLTTNSKVVSSVAAQIKRHAPDAVVIMVTNPLDVMAYVAMKETGFPRERVLGMAGVLDSARLRFFIAAELGVRPADVSAMVLGGHGDGMVPLLSHTTVGGVGVTDLIGKERLAEI</sequence>
<reference evidence="5" key="1">
    <citation type="journal article" date="2014" name="Front. Microbiol.">
        <title>High frequency of phylogenetically diverse reductive dehalogenase-homologous genes in deep subseafloor sedimentary metagenomes.</title>
        <authorList>
            <person name="Kawai M."/>
            <person name="Futagami T."/>
            <person name="Toyoda A."/>
            <person name="Takaki Y."/>
            <person name="Nishi S."/>
            <person name="Hori S."/>
            <person name="Arai W."/>
            <person name="Tsubouchi T."/>
            <person name="Morono Y."/>
            <person name="Uchiyama I."/>
            <person name="Ito T."/>
            <person name="Fujiyama A."/>
            <person name="Inagaki F."/>
            <person name="Takami H."/>
        </authorList>
    </citation>
    <scope>NUCLEOTIDE SEQUENCE</scope>
    <source>
        <strain evidence="5">Expedition CK06-06</strain>
    </source>
</reference>
<dbReference type="InterPro" id="IPR001236">
    <property type="entry name" value="Lactate/malate_DH_N"/>
</dbReference>
<dbReference type="Pfam" id="PF02866">
    <property type="entry name" value="Ldh_1_C"/>
    <property type="match status" value="1"/>
</dbReference>
<dbReference type="SUPFAM" id="SSF56327">
    <property type="entry name" value="LDH C-terminal domain-like"/>
    <property type="match status" value="1"/>
</dbReference>
<dbReference type="CDD" id="cd01339">
    <property type="entry name" value="LDH-like_MDH"/>
    <property type="match status" value="1"/>
</dbReference>
<accession>X0T3M2</accession>
<dbReference type="InterPro" id="IPR022383">
    <property type="entry name" value="Lactate/malate_DH_C"/>
</dbReference>
<dbReference type="GO" id="GO:0006089">
    <property type="term" value="P:lactate metabolic process"/>
    <property type="evidence" value="ECO:0007669"/>
    <property type="project" value="TreeGrafter"/>
</dbReference>
<evidence type="ECO:0000256" key="2">
    <source>
        <dbReference type="ARBA" id="ARBA00023027"/>
    </source>
</evidence>
<dbReference type="PANTHER" id="PTHR43128:SF16">
    <property type="entry name" value="L-LACTATE DEHYDROGENASE"/>
    <property type="match status" value="1"/>
</dbReference>
<evidence type="ECO:0000256" key="1">
    <source>
        <dbReference type="ARBA" id="ARBA00023002"/>
    </source>
</evidence>
<keyword evidence="1" id="KW-0560">Oxidoreductase</keyword>
<gene>
    <name evidence="5" type="ORF">S01H1_31118</name>
</gene>
<dbReference type="PANTHER" id="PTHR43128">
    <property type="entry name" value="L-2-HYDROXYCARBOXYLATE DEHYDROGENASE (NAD(P)(+))"/>
    <property type="match status" value="1"/>
</dbReference>
<comment type="caution">
    <text evidence="5">The sequence shown here is derived from an EMBL/GenBank/DDBJ whole genome shotgun (WGS) entry which is preliminary data.</text>
</comment>
<dbReference type="FunFam" id="3.40.50.720:FF:000018">
    <property type="entry name" value="Malate dehydrogenase"/>
    <property type="match status" value="1"/>
</dbReference>
<dbReference type="Gene3D" id="3.90.110.10">
    <property type="entry name" value="Lactate dehydrogenase/glycoside hydrolase, family 4, C-terminal"/>
    <property type="match status" value="1"/>
</dbReference>
<feature type="non-terminal residue" evidence="5">
    <location>
        <position position="211"/>
    </location>
</feature>
<dbReference type="Pfam" id="PF00056">
    <property type="entry name" value="Ldh_1_N"/>
    <property type="match status" value="1"/>
</dbReference>